<proteinExistence type="predicted"/>
<evidence type="ECO:0000313" key="2">
    <source>
        <dbReference type="Proteomes" id="UP000204221"/>
    </source>
</evidence>
<dbReference type="PANTHER" id="PTHR40279:SF3">
    <property type="entry name" value="4-AMINOBENZOATE SYNTHASE"/>
    <property type="match status" value="1"/>
</dbReference>
<dbReference type="SUPFAM" id="SSF48613">
    <property type="entry name" value="Heme oxygenase-like"/>
    <property type="match status" value="1"/>
</dbReference>
<sequence length="337" mass="37004">MLRLPSARGEISAQVIEELRRPPHEFSVPQTSWCAAEEVEAAEADEDLQLTLFIAYELHYRGFAGVDERWEWAPSLLAVRAAAERRFEAALRARISVPEPSEEELPARLFALAAADDSPSVAAYLQQDGTLEQLREFLIHRSMYQLKEADAHSWAIPRLFGPAKAALVEIQADEYGGGRPERMHSELFRATMRGVGLDDAYLAYVDVVPATTLALNNAISLFGLHRRLRGALVGHLAAFEMTSSVPSRRIAAGMRRLGLDDEAVFFFDEHVEADSVHEQLAAHDLCGSLVREQPDLRADVVFGAATALMFDGLLAARLLRSWADGASSLSGPISVAA</sequence>
<keyword evidence="2" id="KW-1185">Reference proteome</keyword>
<dbReference type="RefSeq" id="WP_184451030.1">
    <property type="nucleotide sequence ID" value="NZ_CP022521.1"/>
</dbReference>
<dbReference type="InterPro" id="IPR039068">
    <property type="entry name" value="PqqC-like"/>
</dbReference>
<dbReference type="Proteomes" id="UP000204221">
    <property type="component" value="Chromosome"/>
</dbReference>
<dbReference type="Gene3D" id="1.20.910.10">
    <property type="entry name" value="Heme oxygenase-like"/>
    <property type="match status" value="1"/>
</dbReference>
<dbReference type="InterPro" id="IPR016084">
    <property type="entry name" value="Haem_Oase-like_multi-hlx"/>
</dbReference>
<gene>
    <name evidence="1" type="ORF">AHOG_20230</name>
</gene>
<organism evidence="1 2">
    <name type="scientific">Actinoalloteichus hoggarensis</name>
    <dbReference type="NCBI Taxonomy" id="1470176"/>
    <lineage>
        <taxon>Bacteria</taxon>
        <taxon>Bacillati</taxon>
        <taxon>Actinomycetota</taxon>
        <taxon>Actinomycetes</taxon>
        <taxon>Pseudonocardiales</taxon>
        <taxon>Pseudonocardiaceae</taxon>
        <taxon>Actinoalloteichus</taxon>
    </lineage>
</organism>
<dbReference type="AlphaFoldDB" id="A0A221W7I7"/>
<accession>A0A221W7I7</accession>
<protein>
    <submittedName>
        <fullName evidence="1">Uncharacterized protein</fullName>
    </submittedName>
</protein>
<dbReference type="PANTHER" id="PTHR40279">
    <property type="entry name" value="PQQC-LIKE PROTEIN"/>
    <property type="match status" value="1"/>
</dbReference>
<evidence type="ECO:0000313" key="1">
    <source>
        <dbReference type="EMBL" id="ASO21663.1"/>
    </source>
</evidence>
<dbReference type="Pfam" id="PF14518">
    <property type="entry name" value="Haem_oxygenas_2"/>
    <property type="match status" value="1"/>
</dbReference>
<name>A0A221W7I7_9PSEU</name>
<reference evidence="1 2" key="1">
    <citation type="submission" date="2017-07" db="EMBL/GenBank/DDBJ databases">
        <title>Complete genome sequence of Actinoalloteichus hoggarensis DSM 45943, type strain of Actinoalloteichus hoggarensis.</title>
        <authorList>
            <person name="Ruckert C."/>
            <person name="Nouioui I."/>
            <person name="Willmese J."/>
            <person name="van Wezel G."/>
            <person name="Klenk H.-P."/>
            <person name="Kalinowski J."/>
            <person name="Zotchev S.B."/>
        </authorList>
    </citation>
    <scope>NUCLEOTIDE SEQUENCE [LARGE SCALE GENOMIC DNA]</scope>
    <source>
        <strain evidence="1 2">DSM 45943</strain>
    </source>
</reference>
<dbReference type="KEGG" id="ahg:AHOG_20230"/>
<dbReference type="SMART" id="SM01236">
    <property type="entry name" value="Haem_oxygenase_2"/>
    <property type="match status" value="1"/>
</dbReference>
<dbReference type="EMBL" id="CP022521">
    <property type="protein sequence ID" value="ASO21663.1"/>
    <property type="molecule type" value="Genomic_DNA"/>
</dbReference>